<accession>A0A2Z4PVT8</accession>
<dbReference type="InterPro" id="IPR008984">
    <property type="entry name" value="SMAD_FHA_dom_sf"/>
</dbReference>
<proteinExistence type="predicted"/>
<dbReference type="CDD" id="cd00060">
    <property type="entry name" value="FHA"/>
    <property type="match status" value="1"/>
</dbReference>
<sequence>MSNTNKVFRSSYSNASLLQTSSPPIAAFKSGALLSTSGQFIHLRHYHTFGRATECHTHLIGASMSRIHAIVYWQDNNWYIEDKSKNGVWLNNNKIIKGQPHLLRESDKVALSSKVGDSFIMVNDLKPCDVLISMALNKPAIYLERPITSIEKTLNLFYENEGWYLIYDDERKESKVIQDGNCIHINDSLYRLQSNQVEYQTLENKPTARSLDDLELKLNVSANEEDIQLYIKDSKSSSIIKGHRIQSQLYLLLCLARKSIADKEQGYSECHCGWINLDTLSKALGIEPDNTRIRLHRLRTKIRDTVNFSGVDACQLLQLQDGEVRLNTSKIVVTKGNLLRTELGVV</sequence>
<dbReference type="Proteomes" id="UP000249898">
    <property type="component" value="Chromosome"/>
</dbReference>
<organism evidence="2 3">
    <name type="scientific">Marinomonas primoryensis</name>
    <dbReference type="NCBI Taxonomy" id="178399"/>
    <lineage>
        <taxon>Bacteria</taxon>
        <taxon>Pseudomonadati</taxon>
        <taxon>Pseudomonadota</taxon>
        <taxon>Gammaproteobacteria</taxon>
        <taxon>Oceanospirillales</taxon>
        <taxon>Oceanospirillaceae</taxon>
        <taxon>Marinomonas</taxon>
    </lineage>
</organism>
<protein>
    <recommendedName>
        <fullName evidence="1">FHA domain-containing protein</fullName>
    </recommendedName>
</protein>
<dbReference type="OrthoDB" id="273564at2"/>
<dbReference type="SUPFAM" id="SSF49879">
    <property type="entry name" value="SMAD/FHA domain"/>
    <property type="match status" value="1"/>
</dbReference>
<dbReference type="EMBL" id="CP016181">
    <property type="protein sequence ID" value="AWY01547.1"/>
    <property type="molecule type" value="Genomic_DNA"/>
</dbReference>
<feature type="domain" description="FHA" evidence="1">
    <location>
        <begin position="47"/>
        <end position="95"/>
    </location>
</feature>
<dbReference type="SMART" id="SM00240">
    <property type="entry name" value="FHA"/>
    <property type="match status" value="1"/>
</dbReference>
<dbReference type="Gene3D" id="2.60.200.20">
    <property type="match status" value="1"/>
</dbReference>
<evidence type="ECO:0000313" key="3">
    <source>
        <dbReference type="Proteomes" id="UP000249898"/>
    </source>
</evidence>
<dbReference type="InterPro" id="IPR000253">
    <property type="entry name" value="FHA_dom"/>
</dbReference>
<evidence type="ECO:0000259" key="1">
    <source>
        <dbReference type="PROSITE" id="PS50006"/>
    </source>
</evidence>
<reference evidence="2 3" key="1">
    <citation type="submission" date="2016-06" db="EMBL/GenBank/DDBJ databases">
        <title>The sequenced genome of the ice-adhering bacterium Marinomonas primoryensis, from Antarctica.</title>
        <authorList>
            <person name="Graham L."/>
            <person name="Vance T.D.R."/>
            <person name="Davies P.L."/>
        </authorList>
    </citation>
    <scope>NUCLEOTIDE SEQUENCE [LARGE SCALE GENOMIC DNA]</scope>
    <source>
        <strain evidence="2 3">AceL</strain>
    </source>
</reference>
<gene>
    <name evidence="2" type="ORF">A8139_17455</name>
</gene>
<dbReference type="Pfam" id="PF00498">
    <property type="entry name" value="FHA"/>
    <property type="match status" value="1"/>
</dbReference>
<name>A0A2Z4PVT8_9GAMM</name>
<dbReference type="AlphaFoldDB" id="A0A2Z4PVT8"/>
<dbReference type="PROSITE" id="PS50006">
    <property type="entry name" value="FHA_DOMAIN"/>
    <property type="match status" value="1"/>
</dbReference>
<evidence type="ECO:0000313" key="2">
    <source>
        <dbReference type="EMBL" id="AWY01547.1"/>
    </source>
</evidence>
<dbReference type="RefSeq" id="WP_112140132.1">
    <property type="nucleotide sequence ID" value="NZ_CP016181.1"/>
</dbReference>